<gene>
    <name evidence="1" type="ORF">PPENT_87.1.T0440210</name>
</gene>
<organism evidence="1 2">
    <name type="scientific">Paramecium pentaurelia</name>
    <dbReference type="NCBI Taxonomy" id="43138"/>
    <lineage>
        <taxon>Eukaryota</taxon>
        <taxon>Sar</taxon>
        <taxon>Alveolata</taxon>
        <taxon>Ciliophora</taxon>
        <taxon>Intramacronucleata</taxon>
        <taxon>Oligohymenophorea</taxon>
        <taxon>Peniculida</taxon>
        <taxon>Parameciidae</taxon>
        <taxon>Paramecium</taxon>
    </lineage>
</organism>
<dbReference type="InterPro" id="IPR002110">
    <property type="entry name" value="Ankyrin_rpt"/>
</dbReference>
<accession>A0A8S1URZ8</accession>
<dbReference type="Pfam" id="PF12796">
    <property type="entry name" value="Ank_2"/>
    <property type="match status" value="1"/>
</dbReference>
<name>A0A8S1URZ8_9CILI</name>
<protein>
    <recommendedName>
        <fullName evidence="3">Ankyrin repeat-containing protein</fullName>
    </recommendedName>
</protein>
<comment type="caution">
    <text evidence="1">The sequence shown here is derived from an EMBL/GenBank/DDBJ whole genome shotgun (WGS) entry which is preliminary data.</text>
</comment>
<dbReference type="Proteomes" id="UP000689195">
    <property type="component" value="Unassembled WGS sequence"/>
</dbReference>
<evidence type="ECO:0000313" key="1">
    <source>
        <dbReference type="EMBL" id="CAD8166562.1"/>
    </source>
</evidence>
<sequence>MNWDFLNRKLKEFFEQRRQQSIDKLFTINTITDNNFLKKQSLELETQVTEDQKQIVSQPSVPITTPTPQKSKLTPKSFNQISHLFSPHGPARSRNSMQMRQIVTSNLKNENNNYNNVKSKDIKKVQELVGSNSKTSFKNYGRKLQKSQISVSQKILKDLDDQLDPSPTNLIKLSESLKCFITQTKNINTLSMKAQLKLKSQRSIRQLKQPSPTFDNFTKMGLGKSTDPRVGLDRFLSNKWLQFVIEQKSMRKDDQFDNYLQQYNESTQNEQSIQKLKEKQQIRQDFNSEIPQSIIYKPYRYTKKITKIKKNEISELISSYSQTVFDIDKKRDDEELIEFYPIYYEKRVKKRRIIHKMKILSKKAIKQKTFVLDLLQKFQQFVLQLDIYIYILNDITIPYQMPGSIAFLRFVQQNNIQAVKQMLDQNNQFIGSFNEQSQYGIHIGVMIQSIEMVKLLLYYRANVNSEDFFLQKPLYFALLTDNLEMIRLLLACRASPWDENLRDYFMQKIQQNQHNILKYIIKIQSVCQIQKISNNN</sequence>
<proteinExistence type="predicted"/>
<keyword evidence="2" id="KW-1185">Reference proteome</keyword>
<evidence type="ECO:0000313" key="2">
    <source>
        <dbReference type="Proteomes" id="UP000689195"/>
    </source>
</evidence>
<dbReference type="AlphaFoldDB" id="A0A8S1URZ8"/>
<dbReference type="EMBL" id="CAJJDO010000044">
    <property type="protein sequence ID" value="CAD8166562.1"/>
    <property type="molecule type" value="Genomic_DNA"/>
</dbReference>
<evidence type="ECO:0008006" key="3">
    <source>
        <dbReference type="Google" id="ProtNLM"/>
    </source>
</evidence>
<reference evidence="1" key="1">
    <citation type="submission" date="2021-01" db="EMBL/GenBank/DDBJ databases">
        <authorList>
            <consortium name="Genoscope - CEA"/>
            <person name="William W."/>
        </authorList>
    </citation>
    <scope>NUCLEOTIDE SEQUENCE</scope>
</reference>